<sequence>MEFLKDMFNFLKERKKFWLLPMIIVLLLLGVILVLAGGSAVAPFIYTLF</sequence>
<keyword evidence="3" id="KW-1185">Reference proteome</keyword>
<comment type="caution">
    <text evidence="2">The sequence shown here is derived from an EMBL/GenBank/DDBJ whole genome shotgun (WGS) entry which is preliminary data.</text>
</comment>
<proteinExistence type="predicted"/>
<gene>
    <name evidence="2" type="ORF">H2O64_10735</name>
</gene>
<dbReference type="RefSeq" id="WP_187562195.1">
    <property type="nucleotide sequence ID" value="NZ_JACGWS010000005.1"/>
</dbReference>
<accession>A0ABR7Q9B6</accession>
<name>A0ABR7Q9B6_9FLAO</name>
<evidence type="ECO:0000313" key="3">
    <source>
        <dbReference type="Proteomes" id="UP000619238"/>
    </source>
</evidence>
<evidence type="ECO:0000313" key="2">
    <source>
        <dbReference type="EMBL" id="MBC8755150.1"/>
    </source>
</evidence>
<dbReference type="Pfam" id="PF19451">
    <property type="entry name" value="DUF5989"/>
    <property type="match status" value="1"/>
</dbReference>
<reference evidence="2 3" key="1">
    <citation type="submission" date="2020-07" db="EMBL/GenBank/DDBJ databases">
        <title>Description of Kordia aestuariivivens sp. nov., isolated from a tidal flat.</title>
        <authorList>
            <person name="Park S."/>
            <person name="Yoon J.-H."/>
        </authorList>
    </citation>
    <scope>NUCLEOTIDE SEQUENCE [LARGE SCALE GENOMIC DNA]</scope>
    <source>
        <strain evidence="2 3">YSTF-M3</strain>
    </source>
</reference>
<keyword evidence="1" id="KW-1133">Transmembrane helix</keyword>
<organism evidence="2 3">
    <name type="scientific">Kordia aestuariivivens</name>
    <dbReference type="NCBI Taxonomy" id="2759037"/>
    <lineage>
        <taxon>Bacteria</taxon>
        <taxon>Pseudomonadati</taxon>
        <taxon>Bacteroidota</taxon>
        <taxon>Flavobacteriia</taxon>
        <taxon>Flavobacteriales</taxon>
        <taxon>Flavobacteriaceae</taxon>
        <taxon>Kordia</taxon>
    </lineage>
</organism>
<feature type="transmembrane region" description="Helical" evidence="1">
    <location>
        <begin position="20"/>
        <end position="46"/>
    </location>
</feature>
<keyword evidence="1" id="KW-0472">Membrane</keyword>
<evidence type="ECO:0000256" key="1">
    <source>
        <dbReference type="SAM" id="Phobius"/>
    </source>
</evidence>
<dbReference type="Proteomes" id="UP000619238">
    <property type="component" value="Unassembled WGS sequence"/>
</dbReference>
<protein>
    <submittedName>
        <fullName evidence="2">Uncharacterized protein</fullName>
    </submittedName>
</protein>
<dbReference type="EMBL" id="JACGWS010000005">
    <property type="protein sequence ID" value="MBC8755150.1"/>
    <property type="molecule type" value="Genomic_DNA"/>
</dbReference>
<keyword evidence="1" id="KW-0812">Transmembrane</keyword>
<dbReference type="InterPro" id="IPR046031">
    <property type="entry name" value="DUF5989"/>
</dbReference>